<evidence type="ECO:0000313" key="4">
    <source>
        <dbReference type="EMBL" id="CAG8739505.1"/>
    </source>
</evidence>
<keyword evidence="2" id="KW-0472">Membrane</keyword>
<keyword evidence="1" id="KW-0732">Signal</keyword>
<evidence type="ECO:0000313" key="5">
    <source>
        <dbReference type="Proteomes" id="UP000789342"/>
    </source>
</evidence>
<dbReference type="InterPro" id="IPR029052">
    <property type="entry name" value="Metallo-depent_PP-like"/>
</dbReference>
<keyword evidence="5" id="KW-1185">Reference proteome</keyword>
<feature type="non-terminal residue" evidence="4">
    <location>
        <position position="378"/>
    </location>
</feature>
<feature type="transmembrane region" description="Helical" evidence="2">
    <location>
        <begin position="50"/>
        <end position="74"/>
    </location>
</feature>
<dbReference type="Gene3D" id="3.60.21.10">
    <property type="match status" value="1"/>
</dbReference>
<dbReference type="AlphaFoldDB" id="A0A9N9IKJ2"/>
<reference evidence="4" key="1">
    <citation type="submission" date="2021-06" db="EMBL/GenBank/DDBJ databases">
        <authorList>
            <person name="Kallberg Y."/>
            <person name="Tangrot J."/>
            <person name="Rosling A."/>
        </authorList>
    </citation>
    <scope>NUCLEOTIDE SEQUENCE</scope>
    <source>
        <strain evidence="4">CL551</strain>
    </source>
</reference>
<accession>A0A9N9IKJ2</accession>
<dbReference type="Proteomes" id="UP000789342">
    <property type="component" value="Unassembled WGS sequence"/>
</dbReference>
<dbReference type="SUPFAM" id="SSF56300">
    <property type="entry name" value="Metallo-dependent phosphatases"/>
    <property type="match status" value="1"/>
</dbReference>
<gene>
    <name evidence="4" type="ORF">AMORRO_LOCUS14615</name>
</gene>
<sequence length="378" mass="44323">MFSSPLRATDHPLNLRNEEQPNLHRSVVHIFRRTAMFTALRGMRKLKKRIVVILFLSLILLYIFGPVIRLYLLIVKYKLRNSMYDLGLLPCSLRKSPILYMVDTQKVLTVWESNCAMKDVRIRWYEIKENSGVTELLNISNILAPIEIDDSHHVYKATMGPFRDISKYAYEIVYKTDEKSSTDIIASGFFKLFPDNSVATYPIQIVAFSDNQFGLPIFHRLVQSAFKRHSPNFILHAGDAVQHYENLQQWQTDFHDPLANFQPLLQTPIIYAHGNHDHDPAQVYAYTVDTLWYSFTLANTRWIVLDSNVDDKRQDEWLIQELSSLERRNAEFTIVVVHIPPFVEFWDPETWHGQNEKHWGEFVRTRYVPLFRAHGVDL</sequence>
<evidence type="ECO:0000256" key="1">
    <source>
        <dbReference type="ARBA" id="ARBA00022729"/>
    </source>
</evidence>
<protein>
    <submittedName>
        <fullName evidence="4">10500_t:CDS:1</fullName>
    </submittedName>
</protein>
<keyword evidence="2" id="KW-1133">Transmembrane helix</keyword>
<keyword evidence="2" id="KW-0812">Transmembrane</keyword>
<evidence type="ECO:0000259" key="3">
    <source>
        <dbReference type="Pfam" id="PF00149"/>
    </source>
</evidence>
<dbReference type="OrthoDB" id="45007at2759"/>
<evidence type="ECO:0000256" key="2">
    <source>
        <dbReference type="SAM" id="Phobius"/>
    </source>
</evidence>
<dbReference type="PANTHER" id="PTHR22953">
    <property type="entry name" value="ACID PHOSPHATASE RELATED"/>
    <property type="match status" value="1"/>
</dbReference>
<proteinExistence type="predicted"/>
<dbReference type="Pfam" id="PF00149">
    <property type="entry name" value="Metallophos"/>
    <property type="match status" value="1"/>
</dbReference>
<comment type="caution">
    <text evidence="4">The sequence shown here is derived from an EMBL/GenBank/DDBJ whole genome shotgun (WGS) entry which is preliminary data.</text>
</comment>
<feature type="domain" description="Calcineurin-like phosphoesterase" evidence="3">
    <location>
        <begin position="204"/>
        <end position="377"/>
    </location>
</feature>
<dbReference type="EMBL" id="CAJVPV010029839">
    <property type="protein sequence ID" value="CAG8739505.1"/>
    <property type="molecule type" value="Genomic_DNA"/>
</dbReference>
<dbReference type="InterPro" id="IPR004843">
    <property type="entry name" value="Calcineurin-like_PHP"/>
</dbReference>
<dbReference type="GO" id="GO:0003993">
    <property type="term" value="F:acid phosphatase activity"/>
    <property type="evidence" value="ECO:0007669"/>
    <property type="project" value="InterPro"/>
</dbReference>
<dbReference type="InterPro" id="IPR039331">
    <property type="entry name" value="PAPs-like"/>
</dbReference>
<name>A0A9N9IKJ2_9GLOM</name>
<organism evidence="4 5">
    <name type="scientific">Acaulospora morrowiae</name>
    <dbReference type="NCBI Taxonomy" id="94023"/>
    <lineage>
        <taxon>Eukaryota</taxon>
        <taxon>Fungi</taxon>
        <taxon>Fungi incertae sedis</taxon>
        <taxon>Mucoromycota</taxon>
        <taxon>Glomeromycotina</taxon>
        <taxon>Glomeromycetes</taxon>
        <taxon>Diversisporales</taxon>
        <taxon>Acaulosporaceae</taxon>
        <taxon>Acaulospora</taxon>
    </lineage>
</organism>
<dbReference type="PANTHER" id="PTHR22953:SF153">
    <property type="entry name" value="PURPLE ACID PHOSPHATASE"/>
    <property type="match status" value="1"/>
</dbReference>